<dbReference type="GO" id="GO:0051287">
    <property type="term" value="F:NAD binding"/>
    <property type="evidence" value="ECO:0007669"/>
    <property type="project" value="UniProtKB-UniRule"/>
</dbReference>
<dbReference type="FunFam" id="3.30.360.10:FF:000004">
    <property type="entry name" value="4-hydroxy-tetrahydrodipicolinate reductase"/>
    <property type="match status" value="1"/>
</dbReference>
<dbReference type="PANTHER" id="PTHR20836:SF0">
    <property type="entry name" value="4-HYDROXY-TETRAHYDRODIPICOLINATE REDUCTASE 1, CHLOROPLASTIC-RELATED"/>
    <property type="match status" value="1"/>
</dbReference>
<evidence type="ECO:0000256" key="6">
    <source>
        <dbReference type="ARBA" id="ARBA00023002"/>
    </source>
</evidence>
<evidence type="ECO:0000256" key="11">
    <source>
        <dbReference type="ARBA" id="ARBA00049080"/>
    </source>
</evidence>
<dbReference type="GO" id="GO:0050661">
    <property type="term" value="F:NADP binding"/>
    <property type="evidence" value="ECO:0007669"/>
    <property type="project" value="UniProtKB-UniRule"/>
</dbReference>
<feature type="binding site" evidence="13">
    <location>
        <begin position="7"/>
        <end position="12"/>
    </location>
    <ligand>
        <name>NAD(+)</name>
        <dbReference type="ChEBI" id="CHEBI:57540"/>
    </ligand>
</feature>
<comment type="subcellular location">
    <subcellularLocation>
        <location evidence="13">Cytoplasm</location>
    </subcellularLocation>
</comment>
<dbReference type="GO" id="GO:0019877">
    <property type="term" value="P:diaminopimelate biosynthetic process"/>
    <property type="evidence" value="ECO:0007669"/>
    <property type="project" value="UniProtKB-UniRule"/>
</dbReference>
<dbReference type="PIRSF" id="PIRSF000161">
    <property type="entry name" value="DHPR"/>
    <property type="match status" value="1"/>
</dbReference>
<evidence type="ECO:0000259" key="14">
    <source>
        <dbReference type="Pfam" id="PF01113"/>
    </source>
</evidence>
<comment type="subunit">
    <text evidence="13">Homotetramer.</text>
</comment>
<comment type="function">
    <text evidence="13">Catalyzes the conversion of 4-hydroxy-tetrahydrodipicolinate (HTPA) to tetrahydrodipicolinate.</text>
</comment>
<gene>
    <name evidence="13" type="primary">dapB</name>
    <name evidence="16" type="ORF">PEB0149_013430</name>
</gene>
<comment type="caution">
    <text evidence="16">The sequence shown here is derived from an EMBL/GenBank/DDBJ whole genome shotgun (WGS) entry which is preliminary data.</text>
</comment>
<dbReference type="InterPro" id="IPR036291">
    <property type="entry name" value="NAD(P)-bd_dom_sf"/>
</dbReference>
<evidence type="ECO:0000256" key="1">
    <source>
        <dbReference type="ARBA" id="ARBA00006642"/>
    </source>
</evidence>
<feature type="domain" description="Dihydrodipicolinate reductase N-terminal" evidence="14">
    <location>
        <begin position="1"/>
        <end position="124"/>
    </location>
</feature>
<keyword evidence="4 13" id="KW-0521">NADP</keyword>
<dbReference type="Gene3D" id="3.30.360.10">
    <property type="entry name" value="Dihydrodipicolinate Reductase, domain 2"/>
    <property type="match status" value="1"/>
</dbReference>
<dbReference type="InterPro" id="IPR022663">
    <property type="entry name" value="DapB_C"/>
</dbReference>
<dbReference type="InterPro" id="IPR023940">
    <property type="entry name" value="DHDPR_bac"/>
</dbReference>
<evidence type="ECO:0000256" key="12">
    <source>
        <dbReference type="ARBA" id="ARBA00049396"/>
    </source>
</evidence>
<comment type="catalytic activity">
    <reaction evidence="12 13">
        <text>(S)-2,3,4,5-tetrahydrodipicolinate + NAD(+) + H2O = (2S,4S)-4-hydroxy-2,3,4,5-tetrahydrodipicolinate + NADH + H(+)</text>
        <dbReference type="Rhea" id="RHEA:35323"/>
        <dbReference type="ChEBI" id="CHEBI:15377"/>
        <dbReference type="ChEBI" id="CHEBI:15378"/>
        <dbReference type="ChEBI" id="CHEBI:16845"/>
        <dbReference type="ChEBI" id="CHEBI:57540"/>
        <dbReference type="ChEBI" id="CHEBI:57945"/>
        <dbReference type="ChEBI" id="CHEBI:67139"/>
        <dbReference type="EC" id="1.17.1.8"/>
    </reaction>
</comment>
<dbReference type="NCBIfam" id="TIGR00036">
    <property type="entry name" value="dapB"/>
    <property type="match status" value="1"/>
</dbReference>
<dbReference type="Gene3D" id="3.40.50.720">
    <property type="entry name" value="NAD(P)-binding Rossmann-like Domain"/>
    <property type="match status" value="1"/>
</dbReference>
<evidence type="ECO:0000256" key="13">
    <source>
        <dbReference type="HAMAP-Rule" id="MF_00102"/>
    </source>
</evidence>
<comment type="caution">
    <text evidence="13">Lacks conserved residue(s) required for the propagation of feature annotation.</text>
</comment>
<dbReference type="OrthoDB" id="9790352at2"/>
<comment type="caution">
    <text evidence="13">Was originally thought to be a dihydrodipicolinate reductase (DHDPR), catalyzing the conversion of dihydrodipicolinate to tetrahydrodipicolinate. However, it was shown in E.coli that the substrate of the enzymatic reaction is not dihydrodipicolinate (DHDP) but in fact (2S,4S)-4-hydroxy-2,3,4,5-tetrahydrodipicolinic acid (HTPA), the product released by the DapA-catalyzed reaction.</text>
</comment>
<dbReference type="EMBL" id="LXYT01000001">
    <property type="protein sequence ID" value="OLY43902.1"/>
    <property type="molecule type" value="Genomic_DNA"/>
</dbReference>
<keyword evidence="5 13" id="KW-0220">Diaminopimelate biosynthesis</keyword>
<keyword evidence="17" id="KW-1185">Reference proteome</keyword>
<name>A0A1R0FAH7_9HYPH</name>
<evidence type="ECO:0000256" key="5">
    <source>
        <dbReference type="ARBA" id="ARBA00022915"/>
    </source>
</evidence>
<keyword evidence="8 13" id="KW-0457">Lysine biosynthesis</keyword>
<dbReference type="PROSITE" id="PS01298">
    <property type="entry name" value="DAPB"/>
    <property type="match status" value="1"/>
</dbReference>
<dbReference type="InterPro" id="IPR000846">
    <property type="entry name" value="DapB_N"/>
</dbReference>
<dbReference type="Pfam" id="PF05173">
    <property type="entry name" value="DapB_C"/>
    <property type="match status" value="1"/>
</dbReference>
<feature type="active site" description="Proton donor" evidence="13">
    <location>
        <position position="159"/>
    </location>
</feature>
<dbReference type="AlphaFoldDB" id="A0A1R0FAH7"/>
<dbReference type="SUPFAM" id="SSF55347">
    <property type="entry name" value="Glyceraldehyde-3-phosphate dehydrogenase-like, C-terminal domain"/>
    <property type="match status" value="1"/>
</dbReference>
<dbReference type="GO" id="GO:0009089">
    <property type="term" value="P:lysine biosynthetic process via diaminopimelate"/>
    <property type="evidence" value="ECO:0007669"/>
    <property type="project" value="UniProtKB-UniRule"/>
</dbReference>
<dbReference type="RefSeq" id="WP_075869067.1">
    <property type="nucleotide sequence ID" value="NZ_CALYQA010000006.1"/>
</dbReference>
<dbReference type="PANTHER" id="PTHR20836">
    <property type="entry name" value="DIHYDRODIPICOLINATE REDUCTASE"/>
    <property type="match status" value="1"/>
</dbReference>
<keyword evidence="2 13" id="KW-0963">Cytoplasm</keyword>
<dbReference type="GO" id="GO:0008839">
    <property type="term" value="F:4-hydroxy-tetrahydrodipicolinate reductase"/>
    <property type="evidence" value="ECO:0007669"/>
    <property type="project" value="UniProtKB-UniRule"/>
</dbReference>
<feature type="binding site" evidence="13">
    <location>
        <position position="156"/>
    </location>
    <ligand>
        <name>(S)-2,3,4,5-tetrahydrodipicolinate</name>
        <dbReference type="ChEBI" id="CHEBI:16845"/>
    </ligand>
</feature>
<dbReference type="GO" id="GO:0005829">
    <property type="term" value="C:cytosol"/>
    <property type="evidence" value="ECO:0007669"/>
    <property type="project" value="TreeGrafter"/>
</dbReference>
<comment type="pathway">
    <text evidence="9 13">Amino-acid biosynthesis; L-lysine biosynthesis via DAP pathway; (S)-tetrahydrodipicolinate from L-aspartate: step 4/4.</text>
</comment>
<evidence type="ECO:0000256" key="10">
    <source>
        <dbReference type="ARBA" id="ARBA00038983"/>
    </source>
</evidence>
<protein>
    <recommendedName>
        <fullName evidence="10 13">4-hydroxy-tetrahydrodipicolinate reductase</fullName>
        <shortName evidence="13">HTPA reductase</shortName>
        <ecNumber evidence="10 13">1.17.1.8</ecNumber>
    </recommendedName>
</protein>
<reference evidence="16 17" key="1">
    <citation type="submission" date="2016-12" db="EMBL/GenBank/DDBJ databases">
        <title>Comparative genomics of Bartonella apis.</title>
        <authorList>
            <person name="Engel P."/>
        </authorList>
    </citation>
    <scope>NUCLEOTIDE SEQUENCE [LARGE SCALE GENOMIC DNA]</scope>
    <source>
        <strain evidence="16 17">PEB0149</strain>
    </source>
</reference>
<evidence type="ECO:0000256" key="9">
    <source>
        <dbReference type="ARBA" id="ARBA00037922"/>
    </source>
</evidence>
<feature type="binding site" evidence="13">
    <location>
        <begin position="97"/>
        <end position="99"/>
    </location>
    <ligand>
        <name>NAD(+)</name>
        <dbReference type="ChEBI" id="CHEBI:57540"/>
    </ligand>
</feature>
<dbReference type="UniPathway" id="UPA00034">
    <property type="reaction ID" value="UER00018"/>
</dbReference>
<dbReference type="Pfam" id="PF01113">
    <property type="entry name" value="DapB_N"/>
    <property type="match status" value="1"/>
</dbReference>
<dbReference type="HAMAP" id="MF_00102">
    <property type="entry name" value="DapB"/>
    <property type="match status" value="1"/>
</dbReference>
<dbReference type="InterPro" id="IPR022664">
    <property type="entry name" value="DapB_N_CS"/>
</dbReference>
<evidence type="ECO:0000313" key="17">
    <source>
        <dbReference type="Proteomes" id="UP000187344"/>
    </source>
</evidence>
<dbReference type="SUPFAM" id="SSF51735">
    <property type="entry name" value="NAD(P)-binding Rossmann-fold domains"/>
    <property type="match status" value="1"/>
</dbReference>
<feature type="domain" description="Dihydrodipicolinate reductase C-terminal" evidence="15">
    <location>
        <begin position="127"/>
        <end position="264"/>
    </location>
</feature>
<dbReference type="CDD" id="cd02274">
    <property type="entry name" value="DHDPR_N"/>
    <property type="match status" value="1"/>
</dbReference>
<feature type="binding site" evidence="13">
    <location>
        <begin position="165"/>
        <end position="166"/>
    </location>
    <ligand>
        <name>(S)-2,3,4,5-tetrahydrodipicolinate</name>
        <dbReference type="ChEBI" id="CHEBI:16845"/>
    </ligand>
</feature>
<dbReference type="Proteomes" id="UP000187344">
    <property type="component" value="Unassembled WGS sequence"/>
</dbReference>
<evidence type="ECO:0000256" key="3">
    <source>
        <dbReference type="ARBA" id="ARBA00022605"/>
    </source>
</evidence>
<dbReference type="GO" id="GO:0016726">
    <property type="term" value="F:oxidoreductase activity, acting on CH or CH2 groups, NAD or NADP as acceptor"/>
    <property type="evidence" value="ECO:0007669"/>
    <property type="project" value="UniProtKB-UniRule"/>
</dbReference>
<proteinExistence type="inferred from homology"/>
<evidence type="ECO:0000313" key="16">
    <source>
        <dbReference type="EMBL" id="OLY43902.1"/>
    </source>
</evidence>
<evidence type="ECO:0000256" key="2">
    <source>
        <dbReference type="ARBA" id="ARBA00022490"/>
    </source>
</evidence>
<keyword evidence="6 13" id="KW-0560">Oxidoreductase</keyword>
<feature type="binding site" evidence="13">
    <location>
        <begin position="121"/>
        <end position="124"/>
    </location>
    <ligand>
        <name>NAD(+)</name>
        <dbReference type="ChEBI" id="CHEBI:57540"/>
    </ligand>
</feature>
<organism evidence="16 17">
    <name type="scientific">Bartonella apis</name>
    <dbReference type="NCBI Taxonomy" id="1686310"/>
    <lineage>
        <taxon>Bacteria</taxon>
        <taxon>Pseudomonadati</taxon>
        <taxon>Pseudomonadota</taxon>
        <taxon>Alphaproteobacteria</taxon>
        <taxon>Hyphomicrobiales</taxon>
        <taxon>Bartonellaceae</taxon>
        <taxon>Bartonella</taxon>
    </lineage>
</organism>
<accession>A0A1R0FAH7</accession>
<comment type="catalytic activity">
    <reaction evidence="11 13">
        <text>(S)-2,3,4,5-tetrahydrodipicolinate + NADP(+) + H2O = (2S,4S)-4-hydroxy-2,3,4,5-tetrahydrodipicolinate + NADPH + H(+)</text>
        <dbReference type="Rhea" id="RHEA:35331"/>
        <dbReference type="ChEBI" id="CHEBI:15377"/>
        <dbReference type="ChEBI" id="CHEBI:15378"/>
        <dbReference type="ChEBI" id="CHEBI:16845"/>
        <dbReference type="ChEBI" id="CHEBI:57783"/>
        <dbReference type="ChEBI" id="CHEBI:58349"/>
        <dbReference type="ChEBI" id="CHEBI:67139"/>
        <dbReference type="EC" id="1.17.1.8"/>
    </reaction>
</comment>
<evidence type="ECO:0000256" key="7">
    <source>
        <dbReference type="ARBA" id="ARBA00023027"/>
    </source>
</evidence>
<keyword evidence="7 13" id="KW-0520">NAD</keyword>
<evidence type="ECO:0000256" key="8">
    <source>
        <dbReference type="ARBA" id="ARBA00023154"/>
    </source>
</evidence>
<keyword evidence="3 13" id="KW-0028">Amino-acid biosynthesis</keyword>
<evidence type="ECO:0000259" key="15">
    <source>
        <dbReference type="Pfam" id="PF05173"/>
    </source>
</evidence>
<feature type="active site" description="Proton donor/acceptor" evidence="13">
    <location>
        <position position="155"/>
    </location>
</feature>
<dbReference type="EC" id="1.17.1.8" evidence="10 13"/>
<sequence length="268" mass="28086">MRLAVVGADGRMGRELLSAIGRIDGVELQGAIVKSDSPFIGKDAGLLIGQANLGVTITDDPLPVFAKVEGVLDFTSPVASVLYAGYAAQARIVHVIGTTGFSEDDEKKIKAAAAHATIVKSGNMSLGVNLLAGLVKRAAKALDMEDYDIEIAEMHHRKKVDAPSGTALLLGKAAAEARNQNLAEVSVRGRDGHTGERKTGTIGFSSLRGGTVVGDHSVIFAGDNERIVLSHLAQDRSIFADGAVKAALWAHKQKHGLYSMADVLGLND</sequence>
<evidence type="ECO:0000256" key="4">
    <source>
        <dbReference type="ARBA" id="ARBA00022857"/>
    </source>
</evidence>
<comment type="similarity">
    <text evidence="1 13">Belongs to the DapB family.</text>
</comment>